<dbReference type="Gene3D" id="3.10.450.50">
    <property type="match status" value="1"/>
</dbReference>
<dbReference type="AlphaFoldDB" id="A0A835RCG9"/>
<protein>
    <recommendedName>
        <fullName evidence="1">UVR domain-containing protein</fullName>
    </recommendedName>
</protein>
<dbReference type="Pfam" id="PF13474">
    <property type="entry name" value="SnoaL_3"/>
    <property type="match status" value="1"/>
</dbReference>
<dbReference type="InterPro" id="IPR032710">
    <property type="entry name" value="NTF2-like_dom_sf"/>
</dbReference>
<dbReference type="InterPro" id="IPR037401">
    <property type="entry name" value="SnoaL-like"/>
</dbReference>
<dbReference type="EMBL" id="JADCNL010000003">
    <property type="protein sequence ID" value="KAG0488056.1"/>
    <property type="molecule type" value="Genomic_DNA"/>
</dbReference>
<proteinExistence type="predicted"/>
<dbReference type="InterPro" id="IPR001943">
    <property type="entry name" value="UVR_dom"/>
</dbReference>
<accession>A0A835RCG9</accession>
<dbReference type="EMBL" id="JADCNM010000003">
    <property type="protein sequence ID" value="KAG0489740.1"/>
    <property type="molecule type" value="Genomic_DNA"/>
</dbReference>
<evidence type="ECO:0000259" key="1">
    <source>
        <dbReference type="PROSITE" id="PS50151"/>
    </source>
</evidence>
<comment type="caution">
    <text evidence="3">The sequence shown here is derived from an EMBL/GenBank/DDBJ whole genome shotgun (WGS) entry which is preliminary data.</text>
</comment>
<dbReference type="OrthoDB" id="2335338at2759"/>
<evidence type="ECO:0000313" key="5">
    <source>
        <dbReference type="Proteomes" id="UP000639772"/>
    </source>
</evidence>
<dbReference type="PANTHER" id="PTHR34957:SF1">
    <property type="entry name" value="NUCLEAR TRANSPORT FACTOR 2 (NTF2) FAMILY PROTEIN"/>
    <property type="match status" value="1"/>
</dbReference>
<dbReference type="Proteomes" id="UP000639772">
    <property type="component" value="Chromosome 3"/>
</dbReference>
<dbReference type="Pfam" id="PF02151">
    <property type="entry name" value="UVR"/>
    <property type="match status" value="1"/>
</dbReference>
<name>A0A835RCG9_VANPL</name>
<sequence length="230" mass="25800">MKMALRLSPVVMPIRKPPFLSFIARSPMPSVFPMSPTTRSFASEELCCHNSTRHPSMLAKVKSGETGETTFDEPTLQRELEKAIEEEDYNRAAKLRDDLRAVHEDSKAAVMSANAGFYRAFRNGDLAAMRSIWSQGDNVYIVHPGAGRISGYEMVMESWDVVCGAEHEFPIQIDLKNVEVHVRGDAGYVTCLEIVKTRGNNWGKQVATNVFEKVGGRWLMCIHHASHMLD</sequence>
<dbReference type="PROSITE" id="PS50151">
    <property type="entry name" value="UVR"/>
    <property type="match status" value="1"/>
</dbReference>
<organism evidence="3 5">
    <name type="scientific">Vanilla planifolia</name>
    <name type="common">Vanilla</name>
    <dbReference type="NCBI Taxonomy" id="51239"/>
    <lineage>
        <taxon>Eukaryota</taxon>
        <taxon>Viridiplantae</taxon>
        <taxon>Streptophyta</taxon>
        <taxon>Embryophyta</taxon>
        <taxon>Tracheophyta</taxon>
        <taxon>Spermatophyta</taxon>
        <taxon>Magnoliopsida</taxon>
        <taxon>Liliopsida</taxon>
        <taxon>Asparagales</taxon>
        <taxon>Orchidaceae</taxon>
        <taxon>Vanilloideae</taxon>
        <taxon>Vanilleae</taxon>
        <taxon>Vanilla</taxon>
    </lineage>
</organism>
<dbReference type="Proteomes" id="UP000636800">
    <property type="component" value="Chromosome 3"/>
</dbReference>
<gene>
    <name evidence="3" type="ORF">HPP92_006603</name>
    <name evidence="2" type="ORF">HPP92_006867</name>
</gene>
<feature type="domain" description="UVR" evidence="1">
    <location>
        <begin position="76"/>
        <end position="105"/>
    </location>
</feature>
<evidence type="ECO:0000313" key="3">
    <source>
        <dbReference type="EMBL" id="KAG0489740.1"/>
    </source>
</evidence>
<evidence type="ECO:0000313" key="2">
    <source>
        <dbReference type="EMBL" id="KAG0488056.1"/>
    </source>
</evidence>
<reference evidence="4 5" key="1">
    <citation type="journal article" date="2020" name="Nat. Food">
        <title>A phased Vanilla planifolia genome enables genetic improvement of flavour and production.</title>
        <authorList>
            <person name="Hasing T."/>
            <person name="Tang H."/>
            <person name="Brym M."/>
            <person name="Khazi F."/>
            <person name="Huang T."/>
            <person name="Chambers A.H."/>
        </authorList>
    </citation>
    <scope>NUCLEOTIDE SEQUENCE [LARGE SCALE GENOMIC DNA]</scope>
    <source>
        <tissue evidence="3">Leaf</tissue>
    </source>
</reference>
<keyword evidence="4" id="KW-1185">Reference proteome</keyword>
<dbReference type="SUPFAM" id="SSF54427">
    <property type="entry name" value="NTF2-like"/>
    <property type="match status" value="1"/>
</dbReference>
<evidence type="ECO:0000313" key="4">
    <source>
        <dbReference type="Proteomes" id="UP000636800"/>
    </source>
</evidence>
<dbReference type="PANTHER" id="PTHR34957">
    <property type="entry name" value="NUCLEAR TRANSPORT FACTOR 2 (NTF2) FAMILY PROTEIN"/>
    <property type="match status" value="1"/>
</dbReference>